<feature type="chain" id="PRO_5041382223" evidence="3">
    <location>
        <begin position="33"/>
        <end position="170"/>
    </location>
</feature>
<evidence type="ECO:0000256" key="1">
    <source>
        <dbReference type="ARBA" id="ARBA00006101"/>
    </source>
</evidence>
<evidence type="ECO:0000256" key="3">
    <source>
        <dbReference type="SAM" id="SignalP"/>
    </source>
</evidence>
<comment type="similarity">
    <text evidence="1">Belongs to the TAFA family.</text>
</comment>
<reference evidence="4" key="1">
    <citation type="submission" date="2023-06" db="EMBL/GenBank/DDBJ databases">
        <title>Reference genome for the Northern bat (Eptesicus nilssonii), a most northern bat species.</title>
        <authorList>
            <person name="Laine V.N."/>
            <person name="Pulliainen A.T."/>
            <person name="Lilley T.M."/>
        </authorList>
    </citation>
    <scope>NUCLEOTIDE SEQUENCE</scope>
    <source>
        <strain evidence="4">BLF_Eptnil</strain>
        <tissue evidence="4">Kidney</tissue>
    </source>
</reference>
<dbReference type="InterPro" id="IPR051743">
    <property type="entry name" value="TAFA_chemokine-like"/>
</dbReference>
<sequence length="170" mass="18261">MRQRAARNWSTGGWLPALCLVWLWTLLASASLRPPAPTGLGEVVGPGESFPRILESWTPPHPFDSRQISSEAESSPQIPGVLAPPLLFTQETLPPLLPWPRKLPVKQGTCEVTASHRCCNRNRIEERSQTVKCSCSSGQVAGTTRAKPSCVDGFPCQLSDDGATSGGGQT</sequence>
<dbReference type="GO" id="GO:1903979">
    <property type="term" value="P:negative regulation of microglial cell activation"/>
    <property type="evidence" value="ECO:0007669"/>
    <property type="project" value="TreeGrafter"/>
</dbReference>
<evidence type="ECO:0000313" key="5">
    <source>
        <dbReference type="Proteomes" id="UP001177744"/>
    </source>
</evidence>
<dbReference type="GO" id="GO:0048018">
    <property type="term" value="F:receptor ligand activity"/>
    <property type="evidence" value="ECO:0007669"/>
    <property type="project" value="TreeGrafter"/>
</dbReference>
<evidence type="ECO:0000313" key="4">
    <source>
        <dbReference type="EMBL" id="KAK1328944.1"/>
    </source>
</evidence>
<dbReference type="AlphaFoldDB" id="A0AA40HCX2"/>
<dbReference type="Proteomes" id="UP001177744">
    <property type="component" value="Unassembled WGS sequence"/>
</dbReference>
<dbReference type="Pfam" id="PF12020">
    <property type="entry name" value="TAFA"/>
    <property type="match status" value="1"/>
</dbReference>
<organism evidence="4 5">
    <name type="scientific">Cnephaeus nilssonii</name>
    <name type="common">Northern bat</name>
    <name type="synonym">Eptesicus nilssonii</name>
    <dbReference type="NCBI Taxonomy" id="3371016"/>
    <lineage>
        <taxon>Eukaryota</taxon>
        <taxon>Metazoa</taxon>
        <taxon>Chordata</taxon>
        <taxon>Craniata</taxon>
        <taxon>Vertebrata</taxon>
        <taxon>Euteleostomi</taxon>
        <taxon>Mammalia</taxon>
        <taxon>Eutheria</taxon>
        <taxon>Laurasiatheria</taxon>
        <taxon>Chiroptera</taxon>
        <taxon>Yangochiroptera</taxon>
        <taxon>Vespertilionidae</taxon>
        <taxon>Cnephaeus</taxon>
    </lineage>
</organism>
<evidence type="ECO:0000256" key="2">
    <source>
        <dbReference type="ARBA" id="ARBA00022729"/>
    </source>
</evidence>
<proteinExistence type="inferred from homology"/>
<feature type="signal peptide" evidence="3">
    <location>
        <begin position="1"/>
        <end position="32"/>
    </location>
</feature>
<gene>
    <name evidence="4" type="ORF">QTO34_011114</name>
</gene>
<dbReference type="GO" id="GO:1903980">
    <property type="term" value="P:positive regulation of microglial cell activation"/>
    <property type="evidence" value="ECO:0007669"/>
    <property type="project" value="TreeGrafter"/>
</dbReference>
<dbReference type="PANTHER" id="PTHR31770">
    <property type="entry name" value="CHEMOKINE-LIKE PROTEIN TAFA FAMILY MEMBER"/>
    <property type="match status" value="1"/>
</dbReference>
<comment type="caution">
    <text evidence="4">The sequence shown here is derived from an EMBL/GenBank/DDBJ whole genome shotgun (WGS) entry which is preliminary data.</text>
</comment>
<keyword evidence="5" id="KW-1185">Reference proteome</keyword>
<protein>
    <submittedName>
        <fullName evidence="4">Uncharacterized protein</fullName>
    </submittedName>
</protein>
<dbReference type="PANTHER" id="PTHR31770:SF3">
    <property type="entry name" value="CHEMOKINE-LIKE PROTEIN TAFA-3"/>
    <property type="match status" value="1"/>
</dbReference>
<dbReference type="GO" id="GO:0005615">
    <property type="term" value="C:extracellular space"/>
    <property type="evidence" value="ECO:0007669"/>
    <property type="project" value="TreeGrafter"/>
</dbReference>
<keyword evidence="2 3" id="KW-0732">Signal</keyword>
<dbReference type="InterPro" id="IPR020350">
    <property type="entry name" value="Chemokine-like_TAFA"/>
</dbReference>
<dbReference type="EMBL" id="JAULJE010000022">
    <property type="protein sequence ID" value="KAK1328944.1"/>
    <property type="molecule type" value="Genomic_DNA"/>
</dbReference>
<name>A0AA40HCX2_CNENI</name>
<accession>A0AA40HCX2</accession>